<feature type="compositionally biased region" description="Polar residues" evidence="4">
    <location>
        <begin position="114"/>
        <end position="124"/>
    </location>
</feature>
<dbReference type="InterPro" id="IPR017930">
    <property type="entry name" value="Myb_dom"/>
</dbReference>
<evidence type="ECO:0000256" key="4">
    <source>
        <dbReference type="SAM" id="MobiDB-lite"/>
    </source>
</evidence>
<feature type="domain" description="Myb-like" evidence="5">
    <location>
        <begin position="659"/>
        <end position="709"/>
    </location>
</feature>
<evidence type="ECO:0000313" key="7">
    <source>
        <dbReference type="EMBL" id="KAK5114469.1"/>
    </source>
</evidence>
<dbReference type="Pfam" id="PF00249">
    <property type="entry name" value="Myb_DNA-binding"/>
    <property type="match status" value="1"/>
</dbReference>
<feature type="region of interest" description="Disordered" evidence="4">
    <location>
        <begin position="468"/>
        <end position="494"/>
    </location>
</feature>
<dbReference type="PANTHER" id="PTHR46380">
    <property type="entry name" value="CYCLIN-D-BINDING MYB-LIKE TRANSCRIPTION FACTOR 1"/>
    <property type="match status" value="1"/>
</dbReference>
<evidence type="ECO:0000313" key="8">
    <source>
        <dbReference type="Proteomes" id="UP001310890"/>
    </source>
</evidence>
<gene>
    <name evidence="7" type="ORF">LTR62_002404</name>
</gene>
<evidence type="ECO:0000256" key="2">
    <source>
        <dbReference type="ARBA" id="ARBA00023125"/>
    </source>
</evidence>
<comment type="subcellular location">
    <subcellularLocation>
        <location evidence="1">Nucleus</location>
    </subcellularLocation>
</comment>
<dbReference type="GO" id="GO:0000981">
    <property type="term" value="F:DNA-binding transcription factor activity, RNA polymerase II-specific"/>
    <property type="evidence" value="ECO:0007669"/>
    <property type="project" value="TreeGrafter"/>
</dbReference>
<dbReference type="PROSITE" id="PS50090">
    <property type="entry name" value="MYB_LIKE"/>
    <property type="match status" value="2"/>
</dbReference>
<keyword evidence="3" id="KW-0539">Nucleus</keyword>
<comment type="caution">
    <text evidence="7">The sequence shown here is derived from an EMBL/GenBank/DDBJ whole genome shotgun (WGS) entry which is preliminary data.</text>
</comment>
<feature type="domain" description="HTH myb-type" evidence="6">
    <location>
        <begin position="662"/>
        <end position="713"/>
    </location>
</feature>
<accession>A0AAN7YHM8</accession>
<dbReference type="GO" id="GO:0000978">
    <property type="term" value="F:RNA polymerase II cis-regulatory region sequence-specific DNA binding"/>
    <property type="evidence" value="ECO:0007669"/>
    <property type="project" value="TreeGrafter"/>
</dbReference>
<evidence type="ECO:0000256" key="1">
    <source>
        <dbReference type="ARBA" id="ARBA00004123"/>
    </source>
</evidence>
<feature type="region of interest" description="Disordered" evidence="4">
    <location>
        <begin position="187"/>
        <end position="240"/>
    </location>
</feature>
<dbReference type="Proteomes" id="UP001310890">
    <property type="component" value="Unassembled WGS sequence"/>
</dbReference>
<feature type="compositionally biased region" description="Polar residues" evidence="4">
    <location>
        <begin position="477"/>
        <end position="494"/>
    </location>
</feature>
<dbReference type="PROSITE" id="PS51294">
    <property type="entry name" value="HTH_MYB"/>
    <property type="match status" value="1"/>
</dbReference>
<dbReference type="InterPro" id="IPR001005">
    <property type="entry name" value="SANT/Myb"/>
</dbReference>
<dbReference type="SMART" id="SM00717">
    <property type="entry name" value="SANT"/>
    <property type="match status" value="2"/>
</dbReference>
<name>A0AAN7YHM8_9PEZI</name>
<evidence type="ECO:0000259" key="5">
    <source>
        <dbReference type="PROSITE" id="PS50090"/>
    </source>
</evidence>
<feature type="compositionally biased region" description="Basic and acidic residues" evidence="4">
    <location>
        <begin position="147"/>
        <end position="160"/>
    </location>
</feature>
<dbReference type="GO" id="GO:0005634">
    <property type="term" value="C:nucleus"/>
    <property type="evidence" value="ECO:0007669"/>
    <property type="project" value="UniProtKB-SubCell"/>
</dbReference>
<protein>
    <submittedName>
        <fullName evidence="7">Uncharacterized protein</fullName>
    </submittedName>
</protein>
<dbReference type="AlphaFoldDB" id="A0AAN7YHM8"/>
<evidence type="ECO:0000259" key="6">
    <source>
        <dbReference type="PROSITE" id="PS51294"/>
    </source>
</evidence>
<dbReference type="CDD" id="cd00167">
    <property type="entry name" value="SANT"/>
    <property type="match status" value="1"/>
</dbReference>
<feature type="compositionally biased region" description="Basic and acidic residues" evidence="4">
    <location>
        <begin position="219"/>
        <end position="228"/>
    </location>
</feature>
<feature type="compositionally biased region" description="Basic and acidic residues" evidence="4">
    <location>
        <begin position="13"/>
        <end position="28"/>
    </location>
</feature>
<proteinExistence type="predicted"/>
<evidence type="ECO:0000256" key="3">
    <source>
        <dbReference type="ARBA" id="ARBA00023242"/>
    </source>
</evidence>
<dbReference type="SUPFAM" id="SSF46689">
    <property type="entry name" value="Homeodomain-like"/>
    <property type="match status" value="1"/>
</dbReference>
<sequence>MGQTSSQLPAPTHPDEAVSPRAKREDGRAGSAAGSETKIKDSQPISVTRTPLHESPQFETKRKRDDEEIGVEAVVQKKRKKIKKAQGRPRDPSLLKKSVVRTTNSLAADEQDRSGTNVKSTQSPAEEPLAEKAGAVEILEPTTVNNDDLRPAPEPVRELDGQLDENDPGPAISESRNHCKLQLSESTPKIHTNGPLASPIGRSGPRRRRKSAVQAVWGADHDHVKPGNHEPTPSARTQSIPDSQVHHVAQVMSENDRDEDLNNVHPHTGPNQMQIDNDLLQKHQQHIDASLTAREEVHRALEIEDSMPPQSGEAHNLEFIADSQPVHHAEDPNDIDMHNAQSEQVPHATADQVVAELATLLEELPRLTKEHCPDDAKRQSLRRLTHMLIGDYIDTWTAKDDEVSIAELWEHVAKAWPQRPGKPLSGKSLRRVYWKKHRHTDDDYPINRTVQGQGDTMATQIRAEVLTPTPVNPPTRRANQAQTTGARGAQENTDGMANPLQVAVPVLTPPETTVGDAVLERASGTFDENIRGVVGWVEMADENTDDPNIASPRRERAQKMAEKEDDSPPARLNIGRTLPVSLPDPLVAGPARGHFTDAEKAAADDVFDYICQSSRQDVFKMRAMTIDWRNVNPELKSELAAALPNRNVRAIRKFSQRRYRPRKQGNFDKEEDDQLMRAVAEYGEKWEEVADLLAERTAEQCRDRHRHILKYGDDRTIGPWSQGEETMLIKTVLEIIEQIKDTNIQNGDLVNDNENFQKLINWETVCTKFGARRSKKKCREKWAQLTARNSGLIPDLSLVQHASTTEPVEYNANSSKQRAMSKKYELFKIGDVYDVLVEILTALDDHEKVYEHESTVWSLVAMKHNKQSRFSSPLRRKAYQEALIIYGLKKRVAARETIAGKAAAMVKYLDGYAARKGVEVFERGYMVENTKSKDGFAAPPAVKTKPVGTDGTDVPVAQPAHPVTQLRALSQTRAVPQAGAEPQSRTTTQSGAVLQDHAAPLTRSVALPRPGSSRRLKFRSAEKIENSDEEAEAGELNMKAVRSKTSVAKRENNNGEGIADTIDSSQGPVIPSCSPPPYELAVTNVVKEQDTRMANAQLDREALDDAVSPSSLDAKRSHTGGRTSLANSAFMERCRSAGRRQHEEVVAAGRTGRASLEGEGGWKW</sequence>
<feature type="region of interest" description="Disordered" evidence="4">
    <location>
        <begin position="1"/>
        <end position="174"/>
    </location>
</feature>
<dbReference type="EMBL" id="JAVRRL010000017">
    <property type="protein sequence ID" value="KAK5114469.1"/>
    <property type="molecule type" value="Genomic_DNA"/>
</dbReference>
<dbReference type="Gene3D" id="1.10.10.60">
    <property type="entry name" value="Homeodomain-like"/>
    <property type="match status" value="2"/>
</dbReference>
<feature type="compositionally biased region" description="Basic and acidic residues" evidence="4">
    <location>
        <begin position="1132"/>
        <end position="1145"/>
    </location>
</feature>
<reference evidence="7" key="1">
    <citation type="submission" date="2023-08" db="EMBL/GenBank/DDBJ databases">
        <title>Black Yeasts Isolated from many extreme environments.</title>
        <authorList>
            <person name="Coleine C."/>
            <person name="Stajich J.E."/>
            <person name="Selbmann L."/>
        </authorList>
    </citation>
    <scope>NUCLEOTIDE SEQUENCE</scope>
    <source>
        <strain evidence="7">CCFEE 5401</strain>
    </source>
</reference>
<feature type="compositionally biased region" description="Basic and acidic residues" evidence="4">
    <location>
        <begin position="552"/>
        <end position="568"/>
    </location>
</feature>
<dbReference type="InterPro" id="IPR051651">
    <property type="entry name" value="DMTF1_DNA-bind_reg"/>
</dbReference>
<feature type="region of interest" description="Disordered" evidence="4">
    <location>
        <begin position="1103"/>
        <end position="1164"/>
    </location>
</feature>
<feature type="region of interest" description="Disordered" evidence="4">
    <location>
        <begin position="542"/>
        <end position="578"/>
    </location>
</feature>
<keyword evidence="2" id="KW-0238">DNA-binding</keyword>
<dbReference type="PANTHER" id="PTHR46380:SF2">
    <property type="entry name" value="CYCLIN-D-BINDING MYB-LIKE TRANSCRIPTION FACTOR 1"/>
    <property type="match status" value="1"/>
</dbReference>
<dbReference type="InterPro" id="IPR009057">
    <property type="entry name" value="Homeodomain-like_sf"/>
</dbReference>
<feature type="domain" description="Myb-like" evidence="5">
    <location>
        <begin position="712"/>
        <end position="786"/>
    </location>
</feature>
<organism evidence="7 8">
    <name type="scientific">Meristemomyces frigidus</name>
    <dbReference type="NCBI Taxonomy" id="1508187"/>
    <lineage>
        <taxon>Eukaryota</taxon>
        <taxon>Fungi</taxon>
        <taxon>Dikarya</taxon>
        <taxon>Ascomycota</taxon>
        <taxon>Pezizomycotina</taxon>
        <taxon>Dothideomycetes</taxon>
        <taxon>Dothideomycetidae</taxon>
        <taxon>Mycosphaerellales</taxon>
        <taxon>Teratosphaeriaceae</taxon>
        <taxon>Meristemomyces</taxon>
    </lineage>
</organism>
<feature type="region of interest" description="Disordered" evidence="4">
    <location>
        <begin position="1045"/>
        <end position="1075"/>
    </location>
</feature>
<feature type="compositionally biased region" description="Basic residues" evidence="4">
    <location>
        <begin position="76"/>
        <end position="87"/>
    </location>
</feature>